<evidence type="ECO:0000313" key="3">
    <source>
        <dbReference type="Proteomes" id="UP001152087"/>
    </source>
</evidence>
<dbReference type="EMBL" id="JAOQAV010000021">
    <property type="protein sequence ID" value="KAJ4186093.1"/>
    <property type="molecule type" value="Genomic_DNA"/>
</dbReference>
<name>A0A9W8R5V9_9HYPO</name>
<feature type="compositionally biased region" description="Basic and acidic residues" evidence="1">
    <location>
        <begin position="7"/>
        <end position="19"/>
    </location>
</feature>
<dbReference type="Proteomes" id="UP001152087">
    <property type="component" value="Unassembled WGS sequence"/>
</dbReference>
<accession>A0A9W8R5V9</accession>
<gene>
    <name evidence="2" type="ORF">NW755_007945</name>
</gene>
<protein>
    <submittedName>
        <fullName evidence="2">Uncharacterized protein</fullName>
    </submittedName>
</protein>
<evidence type="ECO:0000313" key="2">
    <source>
        <dbReference type="EMBL" id="KAJ4186093.1"/>
    </source>
</evidence>
<organism evidence="2 3">
    <name type="scientific">Fusarium falciforme</name>
    <dbReference type="NCBI Taxonomy" id="195108"/>
    <lineage>
        <taxon>Eukaryota</taxon>
        <taxon>Fungi</taxon>
        <taxon>Dikarya</taxon>
        <taxon>Ascomycota</taxon>
        <taxon>Pezizomycotina</taxon>
        <taxon>Sordariomycetes</taxon>
        <taxon>Hypocreomycetidae</taxon>
        <taxon>Hypocreales</taxon>
        <taxon>Nectriaceae</taxon>
        <taxon>Fusarium</taxon>
        <taxon>Fusarium solani species complex</taxon>
    </lineage>
</organism>
<keyword evidence="3" id="KW-1185">Reference proteome</keyword>
<feature type="region of interest" description="Disordered" evidence="1">
    <location>
        <begin position="1"/>
        <end position="35"/>
    </location>
</feature>
<proteinExistence type="predicted"/>
<sequence length="123" mass="14142">MGEPMEEDRLPQVGEKETVPETQEETTTSTTDPALVRRRKKLLALPSEAQEAYWKFQEDRSFSRFAIDLQRLLLDHKIDNFLHQCPAFLLAVAELFDEKHPQLGLRELCEGMTGPALQNKQFG</sequence>
<comment type="caution">
    <text evidence="2">The sequence shown here is derived from an EMBL/GenBank/DDBJ whole genome shotgun (WGS) entry which is preliminary data.</text>
</comment>
<reference evidence="2" key="1">
    <citation type="submission" date="2022-09" db="EMBL/GenBank/DDBJ databases">
        <title>Fusarium specimens isolated from Avocado Roots.</title>
        <authorList>
            <person name="Stajich J."/>
            <person name="Roper C."/>
            <person name="Heimlech-Rivalta G."/>
        </authorList>
    </citation>
    <scope>NUCLEOTIDE SEQUENCE</scope>
    <source>
        <strain evidence="2">A02</strain>
    </source>
</reference>
<dbReference type="AlphaFoldDB" id="A0A9W8R5V9"/>
<evidence type="ECO:0000256" key="1">
    <source>
        <dbReference type="SAM" id="MobiDB-lite"/>
    </source>
</evidence>